<feature type="domain" description="B30.2/SPRY" evidence="2">
    <location>
        <begin position="70"/>
        <end position="269"/>
    </location>
</feature>
<dbReference type="STRING" id="1344416.A0A139AL49"/>
<evidence type="ECO:0000259" key="2">
    <source>
        <dbReference type="PROSITE" id="PS50188"/>
    </source>
</evidence>
<sequence>MSKAGDLKTLEELAGPAAGSTENSYQNASNDSYKRAKKWEAARGVGPDTGRGPVPPHLIGAIVERNKTSGPGSAWKFTPEPGSEAAARVTVMDEGAGKQLVSFAAPSSWAQGDTDVSVSTDLPLWYTEGEFMQSPFYYFEVTILSMTPSRVGTAPVVALGVATAPYPPFRLPGWHPHSTAIHSDDGRLFVSDPFGGRNFAPPFGPSDVIGIGYYPTTGATFFTRNGSLILSGSGQGVPGWDGSLVPGDASYSVVWGEKTVHGIVGCDAGCVLKVDFSGPFRYPAGNPSWWRDGTSRGWVPPPGGPHLPVVIAGGLPPISTALPPYVQQGEIAPSYTEVLGSAAGPVSESNVPPPCGDGMGKV</sequence>
<protein>
    <recommendedName>
        <fullName evidence="2">B30.2/SPRY domain-containing protein</fullName>
    </recommendedName>
</protein>
<feature type="region of interest" description="Disordered" evidence="1">
    <location>
        <begin position="343"/>
        <end position="362"/>
    </location>
</feature>
<dbReference type="PROSITE" id="PS50188">
    <property type="entry name" value="B302_SPRY"/>
    <property type="match status" value="1"/>
</dbReference>
<dbReference type="InterPro" id="IPR050618">
    <property type="entry name" value="Ubq-SigPath_Reg"/>
</dbReference>
<keyword evidence="4" id="KW-1185">Reference proteome</keyword>
<name>A0A139AL49_GONPJ</name>
<feature type="compositionally biased region" description="Basic and acidic residues" evidence="1">
    <location>
        <begin position="32"/>
        <end position="41"/>
    </location>
</feature>
<dbReference type="InterPro" id="IPR001870">
    <property type="entry name" value="B30.2/SPRY"/>
</dbReference>
<dbReference type="InterPro" id="IPR013320">
    <property type="entry name" value="ConA-like_dom_sf"/>
</dbReference>
<dbReference type="Proteomes" id="UP000070544">
    <property type="component" value="Unassembled WGS sequence"/>
</dbReference>
<dbReference type="OrthoDB" id="258495at2759"/>
<dbReference type="InterPro" id="IPR043136">
    <property type="entry name" value="B30.2/SPRY_sf"/>
</dbReference>
<evidence type="ECO:0000313" key="3">
    <source>
        <dbReference type="EMBL" id="KXS17254.1"/>
    </source>
</evidence>
<dbReference type="Pfam" id="PF00622">
    <property type="entry name" value="SPRY"/>
    <property type="match status" value="1"/>
</dbReference>
<dbReference type="EMBL" id="KQ965748">
    <property type="protein sequence ID" value="KXS17254.1"/>
    <property type="molecule type" value="Genomic_DNA"/>
</dbReference>
<dbReference type="Gene3D" id="2.60.120.920">
    <property type="match status" value="1"/>
</dbReference>
<accession>A0A139AL49</accession>
<evidence type="ECO:0000256" key="1">
    <source>
        <dbReference type="SAM" id="MobiDB-lite"/>
    </source>
</evidence>
<proteinExistence type="predicted"/>
<gene>
    <name evidence="3" type="ORF">M427DRAFT_154038</name>
</gene>
<dbReference type="AlphaFoldDB" id="A0A139AL49"/>
<feature type="compositionally biased region" description="Polar residues" evidence="1">
    <location>
        <begin position="20"/>
        <end position="31"/>
    </location>
</feature>
<dbReference type="SUPFAM" id="SSF49899">
    <property type="entry name" value="Concanavalin A-like lectins/glucanases"/>
    <property type="match status" value="1"/>
</dbReference>
<organism evidence="3 4">
    <name type="scientific">Gonapodya prolifera (strain JEL478)</name>
    <name type="common">Monoblepharis prolifera</name>
    <dbReference type="NCBI Taxonomy" id="1344416"/>
    <lineage>
        <taxon>Eukaryota</taxon>
        <taxon>Fungi</taxon>
        <taxon>Fungi incertae sedis</taxon>
        <taxon>Chytridiomycota</taxon>
        <taxon>Chytridiomycota incertae sedis</taxon>
        <taxon>Monoblepharidomycetes</taxon>
        <taxon>Monoblepharidales</taxon>
        <taxon>Gonapodyaceae</taxon>
        <taxon>Gonapodya</taxon>
    </lineage>
</organism>
<feature type="compositionally biased region" description="Basic and acidic residues" evidence="1">
    <location>
        <begin position="1"/>
        <end position="11"/>
    </location>
</feature>
<dbReference type="InterPro" id="IPR003877">
    <property type="entry name" value="SPRY_dom"/>
</dbReference>
<evidence type="ECO:0000313" key="4">
    <source>
        <dbReference type="Proteomes" id="UP000070544"/>
    </source>
</evidence>
<feature type="region of interest" description="Disordered" evidence="1">
    <location>
        <begin position="1"/>
        <end position="54"/>
    </location>
</feature>
<dbReference type="PANTHER" id="PTHR12864">
    <property type="entry name" value="RAN BINDING PROTEIN 9-RELATED"/>
    <property type="match status" value="1"/>
</dbReference>
<dbReference type="OMA" id="GPCILEY"/>
<dbReference type="SMART" id="SM00449">
    <property type="entry name" value="SPRY"/>
    <property type="match status" value="1"/>
</dbReference>
<reference evidence="3 4" key="1">
    <citation type="journal article" date="2015" name="Genome Biol. Evol.">
        <title>Phylogenomic analyses indicate that early fungi evolved digesting cell walls of algal ancestors of land plants.</title>
        <authorList>
            <person name="Chang Y."/>
            <person name="Wang S."/>
            <person name="Sekimoto S."/>
            <person name="Aerts A.L."/>
            <person name="Choi C."/>
            <person name="Clum A."/>
            <person name="LaButti K.M."/>
            <person name="Lindquist E.A."/>
            <person name="Yee Ngan C."/>
            <person name="Ohm R.A."/>
            <person name="Salamov A.A."/>
            <person name="Grigoriev I.V."/>
            <person name="Spatafora J.W."/>
            <person name="Berbee M.L."/>
        </authorList>
    </citation>
    <scope>NUCLEOTIDE SEQUENCE [LARGE SCALE GENOMIC DNA]</scope>
    <source>
        <strain evidence="3 4">JEL478</strain>
    </source>
</reference>